<dbReference type="GO" id="GO:0009103">
    <property type="term" value="P:lipopolysaccharide biosynthetic process"/>
    <property type="evidence" value="ECO:0007669"/>
    <property type="project" value="TreeGrafter"/>
</dbReference>
<organism evidence="4 5">
    <name type="scientific">Cyclobacterium xiamenense</name>
    <dbReference type="NCBI Taxonomy" id="1297121"/>
    <lineage>
        <taxon>Bacteria</taxon>
        <taxon>Pseudomonadati</taxon>
        <taxon>Bacteroidota</taxon>
        <taxon>Cytophagia</taxon>
        <taxon>Cytophagales</taxon>
        <taxon>Cyclobacteriaceae</taxon>
        <taxon>Cyclobacterium</taxon>
    </lineage>
</organism>
<dbReference type="InterPro" id="IPR001296">
    <property type="entry name" value="Glyco_trans_1"/>
</dbReference>
<dbReference type="GO" id="GO:0016757">
    <property type="term" value="F:glycosyltransferase activity"/>
    <property type="evidence" value="ECO:0007669"/>
    <property type="project" value="InterPro"/>
</dbReference>
<dbReference type="STRING" id="1416801.SAMN05192553_108128"/>
<evidence type="ECO:0000256" key="1">
    <source>
        <dbReference type="ARBA" id="ARBA00022679"/>
    </source>
</evidence>
<dbReference type="PANTHER" id="PTHR46401:SF2">
    <property type="entry name" value="GLYCOSYLTRANSFERASE WBBK-RELATED"/>
    <property type="match status" value="1"/>
</dbReference>
<dbReference type="InterPro" id="IPR028098">
    <property type="entry name" value="Glyco_trans_4-like_N"/>
</dbReference>
<dbReference type="OrthoDB" id="596635at2"/>
<evidence type="ECO:0000313" key="5">
    <source>
        <dbReference type="Proteomes" id="UP000199403"/>
    </source>
</evidence>
<keyword evidence="5" id="KW-1185">Reference proteome</keyword>
<gene>
    <name evidence="4" type="ORF">SAMN05192553_108128</name>
</gene>
<dbReference type="EMBL" id="FNZH01000008">
    <property type="protein sequence ID" value="SEJ69003.1"/>
    <property type="molecule type" value="Genomic_DNA"/>
</dbReference>
<evidence type="ECO:0000313" key="4">
    <source>
        <dbReference type="EMBL" id="SEJ69003.1"/>
    </source>
</evidence>
<evidence type="ECO:0000259" key="3">
    <source>
        <dbReference type="Pfam" id="PF13439"/>
    </source>
</evidence>
<protein>
    <submittedName>
        <fullName evidence="4">Glycosyltransferase involved in cell wall bisynthesis</fullName>
    </submittedName>
</protein>
<proteinExistence type="predicted"/>
<keyword evidence="1 4" id="KW-0808">Transferase</keyword>
<feature type="domain" description="Glycosyl transferase family 1" evidence="2">
    <location>
        <begin position="197"/>
        <end position="349"/>
    </location>
</feature>
<dbReference type="Pfam" id="PF13439">
    <property type="entry name" value="Glyco_transf_4"/>
    <property type="match status" value="1"/>
</dbReference>
<reference evidence="5" key="1">
    <citation type="submission" date="2016-10" db="EMBL/GenBank/DDBJ databases">
        <authorList>
            <person name="Varghese N."/>
            <person name="Submissions S."/>
        </authorList>
    </citation>
    <scope>NUCLEOTIDE SEQUENCE [LARGE SCALE GENOMIC DNA]</scope>
    <source>
        <strain evidence="5">IBRC-M 10761</strain>
    </source>
</reference>
<dbReference type="PANTHER" id="PTHR46401">
    <property type="entry name" value="GLYCOSYLTRANSFERASE WBBK-RELATED"/>
    <property type="match status" value="1"/>
</dbReference>
<dbReference type="SUPFAM" id="SSF53756">
    <property type="entry name" value="UDP-Glycosyltransferase/glycogen phosphorylase"/>
    <property type="match status" value="1"/>
</dbReference>
<evidence type="ECO:0000259" key="2">
    <source>
        <dbReference type="Pfam" id="PF00534"/>
    </source>
</evidence>
<sequence length="382" mass="43466">MSILHLSFDYPGFLHKDKTKAVKNLIDAQNEFDNLVFSMKRSANPFSDYRVVKTDYGFGMRVFGLPFGIFLTPCMRFAGRRILKTLRNNSVDFDMIHAHKLTFEGIIAFSLAERLGIPYLITIRGDSDLKVIRAKWWARPLYGKILCGASKILFLTPWTRYQLEHYFPAIPFQEKAVLIPNIIEPSRQVSTTCHTKNNKFVSVFKLDSYKRKNIKRVIKAMDALHASIPSVGLDIIGPGTEKSKKVIQKYIDSCKYPSRFNLLGSVPNEQLVHVYPKYLGLVLPSNPETFGLVFIEALNSGLPIIYAKNAGVDGFFEEYRKVGVKVDSRSVKEISDALKQVYENNEAYTASVQHFKDEGKLDAFSRKRVTEDYLGILRALLA</sequence>
<name>A0A1H7ATS8_9BACT</name>
<dbReference type="Proteomes" id="UP000199403">
    <property type="component" value="Unassembled WGS sequence"/>
</dbReference>
<dbReference type="AlphaFoldDB" id="A0A1H7ATS8"/>
<accession>A0A1H7ATS8</accession>
<dbReference type="RefSeq" id="WP_092177899.1">
    <property type="nucleotide sequence ID" value="NZ_FNZH01000008.1"/>
</dbReference>
<dbReference type="Pfam" id="PF00534">
    <property type="entry name" value="Glycos_transf_1"/>
    <property type="match status" value="1"/>
</dbReference>
<dbReference type="Gene3D" id="3.40.50.2000">
    <property type="entry name" value="Glycogen Phosphorylase B"/>
    <property type="match status" value="2"/>
</dbReference>
<feature type="domain" description="Glycosyltransferase subfamily 4-like N-terminal" evidence="3">
    <location>
        <begin position="72"/>
        <end position="187"/>
    </location>
</feature>